<evidence type="ECO:0000313" key="10">
    <source>
        <dbReference type="EMBL" id="TGJ80006.1"/>
    </source>
</evidence>
<dbReference type="GO" id="GO:0042626">
    <property type="term" value="F:ATPase-coupled transmembrane transporter activity"/>
    <property type="evidence" value="ECO:0007669"/>
    <property type="project" value="TreeGrafter"/>
</dbReference>
<comment type="caution">
    <text evidence="10">The sequence shown here is derived from an EMBL/GenBank/DDBJ whole genome shotgun (WGS) entry which is preliminary data.</text>
</comment>
<dbReference type="OrthoDB" id="6500128at2759"/>
<evidence type="ECO:0000313" key="11">
    <source>
        <dbReference type="Proteomes" id="UP000297716"/>
    </source>
</evidence>
<keyword evidence="7" id="KW-1133">Transmembrane helix</keyword>
<proteinExistence type="predicted"/>
<dbReference type="Proteomes" id="UP000297716">
    <property type="component" value="Unassembled WGS sequence"/>
</dbReference>
<evidence type="ECO:0000256" key="4">
    <source>
        <dbReference type="ARBA" id="ARBA00022692"/>
    </source>
</evidence>
<dbReference type="InterPro" id="IPR003593">
    <property type="entry name" value="AAA+_ATPase"/>
</dbReference>
<dbReference type="SUPFAM" id="SSF90123">
    <property type="entry name" value="ABC transporter transmembrane region"/>
    <property type="match status" value="1"/>
</dbReference>
<dbReference type="PROSITE" id="PS50893">
    <property type="entry name" value="ABC_TRANSPORTER_2"/>
    <property type="match status" value="1"/>
</dbReference>
<dbReference type="GO" id="GO:0005886">
    <property type="term" value="C:plasma membrane"/>
    <property type="evidence" value="ECO:0007669"/>
    <property type="project" value="UniProtKB-SubCell"/>
</dbReference>
<dbReference type="InterPro" id="IPR027417">
    <property type="entry name" value="P-loop_NTPase"/>
</dbReference>
<keyword evidence="3" id="KW-1003">Cell membrane</keyword>
<gene>
    <name evidence="10" type="ORF">E0Z10_g8756</name>
</gene>
<comment type="subcellular location">
    <subcellularLocation>
        <location evidence="1">Cell membrane</location>
        <topology evidence="1">Multi-pass membrane protein</topology>
    </subcellularLocation>
</comment>
<dbReference type="InterPro" id="IPR017871">
    <property type="entry name" value="ABC_transporter-like_CS"/>
</dbReference>
<evidence type="ECO:0000256" key="5">
    <source>
        <dbReference type="ARBA" id="ARBA00022741"/>
    </source>
</evidence>
<dbReference type="Gene3D" id="1.20.1560.10">
    <property type="entry name" value="ABC transporter type 1, transmembrane domain"/>
    <property type="match status" value="1"/>
</dbReference>
<evidence type="ECO:0000256" key="1">
    <source>
        <dbReference type="ARBA" id="ARBA00004651"/>
    </source>
</evidence>
<evidence type="ECO:0000256" key="8">
    <source>
        <dbReference type="ARBA" id="ARBA00023136"/>
    </source>
</evidence>
<dbReference type="InterPro" id="IPR039421">
    <property type="entry name" value="Type_1_exporter"/>
</dbReference>
<keyword evidence="8" id="KW-0472">Membrane</keyword>
<dbReference type="InterPro" id="IPR036640">
    <property type="entry name" value="ABC1_TM_sf"/>
</dbReference>
<dbReference type="InterPro" id="IPR003439">
    <property type="entry name" value="ABC_transporter-like_ATP-bd"/>
</dbReference>
<dbReference type="PROSITE" id="PS00211">
    <property type="entry name" value="ABC_TRANSPORTER_1"/>
    <property type="match status" value="1"/>
</dbReference>
<evidence type="ECO:0000256" key="6">
    <source>
        <dbReference type="ARBA" id="ARBA00022840"/>
    </source>
</evidence>
<dbReference type="Pfam" id="PF00005">
    <property type="entry name" value="ABC_tran"/>
    <property type="match status" value="1"/>
</dbReference>
<dbReference type="SUPFAM" id="SSF52540">
    <property type="entry name" value="P-loop containing nucleoside triphosphate hydrolases"/>
    <property type="match status" value="1"/>
</dbReference>
<dbReference type="FunFam" id="3.40.50.300:FF:000221">
    <property type="entry name" value="Multidrug ABC transporter ATP-binding protein"/>
    <property type="match status" value="1"/>
</dbReference>
<organism evidence="10 11">
    <name type="scientific">Xylaria hypoxylon</name>
    <dbReference type="NCBI Taxonomy" id="37992"/>
    <lineage>
        <taxon>Eukaryota</taxon>
        <taxon>Fungi</taxon>
        <taxon>Dikarya</taxon>
        <taxon>Ascomycota</taxon>
        <taxon>Pezizomycotina</taxon>
        <taxon>Sordariomycetes</taxon>
        <taxon>Xylariomycetidae</taxon>
        <taxon>Xylariales</taxon>
        <taxon>Xylariaceae</taxon>
        <taxon>Xylaria</taxon>
    </lineage>
</organism>
<dbReference type="PANTHER" id="PTHR24221:SF503">
    <property type="entry name" value="MITOCHONDRIAL POTASSIUM CHANNEL ATP-BINDING SUBUNIT"/>
    <property type="match status" value="1"/>
</dbReference>
<dbReference type="GO" id="GO:0016887">
    <property type="term" value="F:ATP hydrolysis activity"/>
    <property type="evidence" value="ECO:0007669"/>
    <property type="project" value="InterPro"/>
</dbReference>
<accession>A0A4Z0YR25</accession>
<evidence type="ECO:0000256" key="2">
    <source>
        <dbReference type="ARBA" id="ARBA00022448"/>
    </source>
</evidence>
<evidence type="ECO:0000256" key="3">
    <source>
        <dbReference type="ARBA" id="ARBA00022475"/>
    </source>
</evidence>
<name>A0A4Z0YR25_9PEZI</name>
<dbReference type="EMBL" id="SKBN01000248">
    <property type="protein sequence ID" value="TGJ80006.1"/>
    <property type="molecule type" value="Genomic_DNA"/>
</dbReference>
<dbReference type="AlphaFoldDB" id="A0A4Z0YR25"/>
<keyword evidence="6" id="KW-0067">ATP-binding</keyword>
<dbReference type="SMART" id="SM00382">
    <property type="entry name" value="AAA"/>
    <property type="match status" value="1"/>
</dbReference>
<protein>
    <recommendedName>
        <fullName evidence="9">ABC transporter domain-containing protein</fullName>
    </recommendedName>
</protein>
<feature type="domain" description="ABC transporter" evidence="9">
    <location>
        <begin position="222"/>
        <end position="451"/>
    </location>
</feature>
<keyword evidence="11" id="KW-1185">Reference proteome</keyword>
<reference evidence="10 11" key="1">
    <citation type="submission" date="2019-03" db="EMBL/GenBank/DDBJ databases">
        <title>Draft genome sequence of Xylaria hypoxylon DSM 108379, a ubiquitous saprotrophic-parasitic fungi on hardwood.</title>
        <authorList>
            <person name="Buettner E."/>
            <person name="Leonhardt S."/>
            <person name="Gebauer A.M."/>
            <person name="Liers C."/>
            <person name="Hofrichter M."/>
            <person name="Kellner H."/>
        </authorList>
    </citation>
    <scope>NUCLEOTIDE SEQUENCE [LARGE SCALE GENOMIC DNA]</scope>
    <source>
        <strain evidence="10 11">DSM 108379</strain>
    </source>
</reference>
<dbReference type="STRING" id="37992.A0A4Z0YR25"/>
<keyword evidence="4" id="KW-0812">Transmembrane</keyword>
<dbReference type="Gene3D" id="3.40.50.300">
    <property type="entry name" value="P-loop containing nucleotide triphosphate hydrolases"/>
    <property type="match status" value="1"/>
</dbReference>
<keyword evidence="5" id="KW-0547">Nucleotide-binding</keyword>
<keyword evidence="2" id="KW-0813">Transport</keyword>
<dbReference type="PANTHER" id="PTHR24221">
    <property type="entry name" value="ATP-BINDING CASSETTE SUB-FAMILY B"/>
    <property type="match status" value="1"/>
</dbReference>
<evidence type="ECO:0000259" key="9">
    <source>
        <dbReference type="PROSITE" id="PS50893"/>
    </source>
</evidence>
<evidence type="ECO:0000256" key="7">
    <source>
        <dbReference type="ARBA" id="ARBA00022989"/>
    </source>
</evidence>
<sequence length="451" mass="49322">MSRILGQSGDFHDTHNAEDLCHSLYSVPNLTEVVETIYANTITLLIEMSLVTIDLSVRLGPLQGVIILVTIAAYIEVSRQDALFLKKVHNQLKKTIQKESDATGRILNGWPTILGFNQAKVEGLLHSVAVQARVIARNISIRSSDSSALKTRLVCIPGLAASVLAVLYQIARGKATPGEFAVILALWSTLSSQIQRVTALLEPLSVQDSEGAQPLQLKGGRIEFRDVSFSYGDKAVLKNFSLVIEPRSTVSFVGRTGGGKSTILALLQRLYNVTEGQILIDNQDIQQVTIESLRATSVVPQSPPLLHGTISENIRYGQPNASKEDIQRAAEAAAIHDRIIELPEGGILTSRKKLSSGQIQRIQLARTFIHTAPIVLFDEPTSSVDANTEHQIQKALNKYTNGKTVIIVAHRLSTIANADKICLIEDGQVAESGTFDELIMRKGKFAKLWKR</sequence>
<dbReference type="GO" id="GO:0005524">
    <property type="term" value="F:ATP binding"/>
    <property type="evidence" value="ECO:0007669"/>
    <property type="project" value="UniProtKB-KW"/>
</dbReference>